<comment type="caution">
    <text evidence="1">The sequence shown here is derived from an EMBL/GenBank/DDBJ whole genome shotgun (WGS) entry which is preliminary data.</text>
</comment>
<gene>
    <name evidence="1" type="ORF">KK083_25795</name>
</gene>
<reference evidence="1 2" key="1">
    <citation type="submission" date="2021-05" db="EMBL/GenBank/DDBJ databases">
        <title>A Polyphasic approach of four new species of the genus Ohtaekwangia: Ohtaekwangia histidinii sp. nov., Ohtaekwangia cretensis sp. nov., Ohtaekwangia indiensis sp. nov., Ohtaekwangia reichenbachii sp. nov. from diverse environment.</title>
        <authorList>
            <person name="Octaviana S."/>
        </authorList>
    </citation>
    <scope>NUCLEOTIDE SEQUENCE [LARGE SCALE GENOMIC DNA]</scope>
    <source>
        <strain evidence="1 2">PWU4</strain>
    </source>
</reference>
<dbReference type="SUPFAM" id="SSF53756">
    <property type="entry name" value="UDP-Glycosyltransferase/glycogen phosphorylase"/>
    <property type="match status" value="1"/>
</dbReference>
<evidence type="ECO:0000313" key="1">
    <source>
        <dbReference type="EMBL" id="MBT1700326.1"/>
    </source>
</evidence>
<dbReference type="AlphaFoldDB" id="A0AAP2GLF2"/>
<name>A0AAP2GLF2_9BACT</name>
<dbReference type="Proteomes" id="UP001319200">
    <property type="component" value="Unassembled WGS sequence"/>
</dbReference>
<dbReference type="Gene3D" id="3.40.50.2000">
    <property type="entry name" value="Glycogen Phosphorylase B"/>
    <property type="match status" value="2"/>
</dbReference>
<proteinExistence type="predicted"/>
<sequence length="67" mass="7742">VHNYNGLLCKMKDADDLADKMKQIAGLDNEALQQFGRNGRQKMETEYDESFVINKYVQALNRFKKAS</sequence>
<feature type="non-terminal residue" evidence="1">
    <location>
        <position position="1"/>
    </location>
</feature>
<keyword evidence="2" id="KW-1185">Reference proteome</keyword>
<dbReference type="EMBL" id="JAHESF010000039">
    <property type="protein sequence ID" value="MBT1700326.1"/>
    <property type="molecule type" value="Genomic_DNA"/>
</dbReference>
<protein>
    <submittedName>
        <fullName evidence="1">Glycosyltransferase family 1 protein</fullName>
    </submittedName>
</protein>
<evidence type="ECO:0000313" key="2">
    <source>
        <dbReference type="Proteomes" id="UP001319200"/>
    </source>
</evidence>
<accession>A0AAP2GLF2</accession>
<organism evidence="1 2">
    <name type="scientific">Chryseosolibacter histidini</name>
    <dbReference type="NCBI Taxonomy" id="2782349"/>
    <lineage>
        <taxon>Bacteria</taxon>
        <taxon>Pseudomonadati</taxon>
        <taxon>Bacteroidota</taxon>
        <taxon>Cytophagia</taxon>
        <taxon>Cytophagales</taxon>
        <taxon>Chryseotaleaceae</taxon>
        <taxon>Chryseosolibacter</taxon>
    </lineage>
</organism>